<dbReference type="EMBL" id="MGFQ01000004">
    <property type="protein sequence ID" value="OGM10618.1"/>
    <property type="molecule type" value="Genomic_DNA"/>
</dbReference>
<evidence type="ECO:0000313" key="2">
    <source>
        <dbReference type="EMBL" id="OGM10618.1"/>
    </source>
</evidence>
<dbReference type="AlphaFoldDB" id="A0A1F7X896"/>
<organism evidence="2 3">
    <name type="scientific">Candidatus Woesebacteria bacterium RBG_13_36_22</name>
    <dbReference type="NCBI Taxonomy" id="1802478"/>
    <lineage>
        <taxon>Bacteria</taxon>
        <taxon>Candidatus Woeseibacteriota</taxon>
    </lineage>
</organism>
<sequence>MISIRSEKPEDYQSIYNINKLAFNGEVEAKLVNNLRKTKGFIPELSLVAIKDDEVIGHILFSIIHIHTDTKNIPVLALAPMAVLPKHQKQGVGLQLVREGLIKCRELGYKAVILVGHPDYYARFGFSPANKKGLKLPFDAPSEAFMVYEIVPKILEGIKGMVVYPPEFAEE</sequence>
<reference evidence="2 3" key="1">
    <citation type="journal article" date="2016" name="Nat. Commun.">
        <title>Thousands of microbial genomes shed light on interconnected biogeochemical processes in an aquifer system.</title>
        <authorList>
            <person name="Anantharaman K."/>
            <person name="Brown C.T."/>
            <person name="Hug L.A."/>
            <person name="Sharon I."/>
            <person name="Castelle C.J."/>
            <person name="Probst A.J."/>
            <person name="Thomas B.C."/>
            <person name="Singh A."/>
            <person name="Wilkins M.J."/>
            <person name="Karaoz U."/>
            <person name="Brodie E.L."/>
            <person name="Williams K.H."/>
            <person name="Hubbard S.S."/>
            <person name="Banfield J.F."/>
        </authorList>
    </citation>
    <scope>NUCLEOTIDE SEQUENCE [LARGE SCALE GENOMIC DNA]</scope>
</reference>
<dbReference type="PANTHER" id="PTHR43617">
    <property type="entry name" value="L-AMINO ACID N-ACETYLTRANSFERASE"/>
    <property type="match status" value="1"/>
</dbReference>
<evidence type="ECO:0000313" key="3">
    <source>
        <dbReference type="Proteomes" id="UP000176939"/>
    </source>
</evidence>
<dbReference type="Pfam" id="PF13527">
    <property type="entry name" value="Acetyltransf_9"/>
    <property type="match status" value="1"/>
</dbReference>
<dbReference type="CDD" id="cd04301">
    <property type="entry name" value="NAT_SF"/>
    <property type="match status" value="1"/>
</dbReference>
<proteinExistence type="predicted"/>
<dbReference type="InterPro" id="IPR016181">
    <property type="entry name" value="Acyl_CoA_acyltransferase"/>
</dbReference>
<dbReference type="InterPro" id="IPR050276">
    <property type="entry name" value="MshD_Acetyltransferase"/>
</dbReference>
<dbReference type="PANTHER" id="PTHR43617:SF2">
    <property type="entry name" value="UPF0039 PROTEIN SLL0451"/>
    <property type="match status" value="1"/>
</dbReference>
<evidence type="ECO:0000259" key="1">
    <source>
        <dbReference type="PROSITE" id="PS51186"/>
    </source>
</evidence>
<dbReference type="SUPFAM" id="SSF55729">
    <property type="entry name" value="Acyl-CoA N-acyltransferases (Nat)"/>
    <property type="match status" value="1"/>
</dbReference>
<keyword evidence="2" id="KW-0808">Transferase</keyword>
<dbReference type="InterPro" id="IPR000182">
    <property type="entry name" value="GNAT_dom"/>
</dbReference>
<gene>
    <name evidence="2" type="ORF">A2Z67_05335</name>
</gene>
<accession>A0A1F7X896</accession>
<protein>
    <submittedName>
        <fullName evidence="2">GNAT family N-acetyltransferase</fullName>
    </submittedName>
</protein>
<comment type="caution">
    <text evidence="2">The sequence shown here is derived from an EMBL/GenBank/DDBJ whole genome shotgun (WGS) entry which is preliminary data.</text>
</comment>
<dbReference type="Proteomes" id="UP000176939">
    <property type="component" value="Unassembled WGS sequence"/>
</dbReference>
<dbReference type="Gene3D" id="3.40.630.30">
    <property type="match status" value="1"/>
</dbReference>
<name>A0A1F7X896_9BACT</name>
<dbReference type="PROSITE" id="PS51186">
    <property type="entry name" value="GNAT"/>
    <property type="match status" value="1"/>
</dbReference>
<feature type="domain" description="N-acetyltransferase" evidence="1">
    <location>
        <begin position="2"/>
        <end position="151"/>
    </location>
</feature>
<dbReference type="GO" id="GO:0016747">
    <property type="term" value="F:acyltransferase activity, transferring groups other than amino-acyl groups"/>
    <property type="evidence" value="ECO:0007669"/>
    <property type="project" value="InterPro"/>
</dbReference>